<keyword evidence="4" id="KW-0409">Iron storage</keyword>
<dbReference type="GO" id="GO:0016226">
    <property type="term" value="P:iron-sulfur cluster assembly"/>
    <property type="evidence" value="ECO:0007669"/>
    <property type="project" value="InterPro"/>
</dbReference>
<dbReference type="NCBIfam" id="TIGR03421">
    <property type="entry name" value="FeS_CyaY"/>
    <property type="match status" value="1"/>
</dbReference>
<evidence type="ECO:0000256" key="12">
    <source>
        <dbReference type="ARBA" id="ARBA00047990"/>
    </source>
</evidence>
<comment type="similarity">
    <text evidence="2">Belongs to the frataxin family.</text>
</comment>
<name>A0A0M9VWZ4_ESCWE</name>
<dbReference type="Proteomes" id="UP000053831">
    <property type="component" value="Unassembled WGS sequence"/>
</dbReference>
<dbReference type="STRING" id="150374.A0A0M9VWZ4"/>
<evidence type="ECO:0000256" key="1">
    <source>
        <dbReference type="ARBA" id="ARBA00004173"/>
    </source>
</evidence>
<dbReference type="SUPFAM" id="SSF55387">
    <property type="entry name" value="Frataxin/Nqo15-like"/>
    <property type="match status" value="1"/>
</dbReference>
<keyword evidence="9" id="KW-0408">Iron</keyword>
<evidence type="ECO:0000256" key="2">
    <source>
        <dbReference type="ARBA" id="ARBA00008183"/>
    </source>
</evidence>
<keyword evidence="10" id="KW-0406">Ion transport</keyword>
<organism evidence="13 14">
    <name type="scientific">Escovopsis weberi</name>
    <dbReference type="NCBI Taxonomy" id="150374"/>
    <lineage>
        <taxon>Eukaryota</taxon>
        <taxon>Fungi</taxon>
        <taxon>Dikarya</taxon>
        <taxon>Ascomycota</taxon>
        <taxon>Pezizomycotina</taxon>
        <taxon>Sordariomycetes</taxon>
        <taxon>Hypocreomycetidae</taxon>
        <taxon>Hypocreales</taxon>
        <taxon>Hypocreaceae</taxon>
        <taxon>Escovopsis</taxon>
    </lineage>
</organism>
<dbReference type="SMART" id="SM01219">
    <property type="entry name" value="Frataxin_Cyay"/>
    <property type="match status" value="1"/>
</dbReference>
<dbReference type="FunFam" id="3.30.920.10:FF:000004">
    <property type="entry name" value="Mitochondrial chaperone Frataxin"/>
    <property type="match status" value="1"/>
</dbReference>
<dbReference type="GO" id="GO:0008199">
    <property type="term" value="F:ferric iron binding"/>
    <property type="evidence" value="ECO:0007669"/>
    <property type="project" value="InterPro"/>
</dbReference>
<sequence>MASSIISRRCIAHAPRLIRQSTRASSRATAASLPQLTQLPHTTRPALSHRGFSACARPARGIMPDSSAPTTKDSPVTEAKYVAADLSDAEYHEIANRYLEHVLTKFEQLQESREDLDVEFSAGVMTITVADKGTFIINKQPPNKQIWLSSPISGPKRYDWSVVSEGQGDKEGTAAGYWVYLRQGSTLDELILEEIGVDVEDPEDN</sequence>
<evidence type="ECO:0000256" key="5">
    <source>
        <dbReference type="ARBA" id="ARBA00022448"/>
    </source>
</evidence>
<reference evidence="13 14" key="1">
    <citation type="submission" date="2015-07" db="EMBL/GenBank/DDBJ databases">
        <title>The genome of the fungus Escovopsis weberi, a specialized disease agent of ant agriculture.</title>
        <authorList>
            <person name="de Man T.J."/>
            <person name="Stajich J.E."/>
            <person name="Kubicek C.P."/>
            <person name="Chenthamara K."/>
            <person name="Atanasova L."/>
            <person name="Druzhinina I.S."/>
            <person name="Birnbaum S."/>
            <person name="Barribeau S.M."/>
            <person name="Teiling C."/>
            <person name="Suen G."/>
            <person name="Currie C."/>
            <person name="Gerardo N.M."/>
        </authorList>
    </citation>
    <scope>NUCLEOTIDE SEQUENCE [LARGE SCALE GENOMIC DNA]</scope>
</reference>
<dbReference type="InterPro" id="IPR002908">
    <property type="entry name" value="Frataxin/CyaY"/>
</dbReference>
<dbReference type="PANTHER" id="PTHR16821:SF2">
    <property type="entry name" value="FRATAXIN, MITOCHONDRIAL"/>
    <property type="match status" value="1"/>
</dbReference>
<protein>
    <recommendedName>
        <fullName evidence="3">ferroxidase</fullName>
        <ecNumber evidence="3">1.16.3.1</ecNumber>
    </recommendedName>
</protein>
<dbReference type="PROSITE" id="PS50810">
    <property type="entry name" value="FRATAXIN_2"/>
    <property type="match status" value="1"/>
</dbReference>
<dbReference type="GO" id="GO:0051537">
    <property type="term" value="F:2 iron, 2 sulfur cluster binding"/>
    <property type="evidence" value="ECO:0007669"/>
    <property type="project" value="TreeGrafter"/>
</dbReference>
<keyword evidence="5" id="KW-0813">Transport</keyword>
<proteinExistence type="inferred from homology"/>
<comment type="catalytic activity">
    <reaction evidence="12">
        <text>4 Fe(2+) + O2 + 4 H(+) = 4 Fe(3+) + 2 H2O</text>
        <dbReference type="Rhea" id="RHEA:11148"/>
        <dbReference type="ChEBI" id="CHEBI:15377"/>
        <dbReference type="ChEBI" id="CHEBI:15378"/>
        <dbReference type="ChEBI" id="CHEBI:15379"/>
        <dbReference type="ChEBI" id="CHEBI:29033"/>
        <dbReference type="ChEBI" id="CHEBI:29034"/>
        <dbReference type="EC" id="1.16.3.1"/>
    </reaction>
</comment>
<evidence type="ECO:0000256" key="6">
    <source>
        <dbReference type="ARBA" id="ARBA00022496"/>
    </source>
</evidence>
<dbReference type="GO" id="GO:0008198">
    <property type="term" value="F:ferrous iron binding"/>
    <property type="evidence" value="ECO:0007669"/>
    <property type="project" value="TreeGrafter"/>
</dbReference>
<dbReference type="InterPro" id="IPR036524">
    <property type="entry name" value="Frataxin/CyaY_sf"/>
</dbReference>
<evidence type="ECO:0000313" key="14">
    <source>
        <dbReference type="Proteomes" id="UP000053831"/>
    </source>
</evidence>
<keyword evidence="11" id="KW-0496">Mitochondrion</keyword>
<dbReference type="AlphaFoldDB" id="A0A0M9VWZ4"/>
<dbReference type="NCBIfam" id="TIGR03422">
    <property type="entry name" value="mito_frataxin"/>
    <property type="match status" value="1"/>
</dbReference>
<evidence type="ECO:0000256" key="8">
    <source>
        <dbReference type="ARBA" id="ARBA00023002"/>
    </source>
</evidence>
<dbReference type="OrthoDB" id="1897642at2759"/>
<dbReference type="GO" id="GO:0004322">
    <property type="term" value="F:ferroxidase activity"/>
    <property type="evidence" value="ECO:0007669"/>
    <property type="project" value="UniProtKB-EC"/>
</dbReference>
<keyword evidence="6" id="KW-0410">Iron transport</keyword>
<comment type="subcellular location">
    <subcellularLocation>
        <location evidence="1">Mitochondrion</location>
    </subcellularLocation>
</comment>
<dbReference type="PANTHER" id="PTHR16821">
    <property type="entry name" value="FRATAXIN"/>
    <property type="match status" value="1"/>
</dbReference>
<evidence type="ECO:0000256" key="7">
    <source>
        <dbReference type="ARBA" id="ARBA00022946"/>
    </source>
</evidence>
<dbReference type="GO" id="GO:0006826">
    <property type="term" value="P:iron ion transport"/>
    <property type="evidence" value="ECO:0007669"/>
    <property type="project" value="UniProtKB-KW"/>
</dbReference>
<dbReference type="PROSITE" id="PS01344">
    <property type="entry name" value="FRATAXIN_1"/>
    <property type="match status" value="1"/>
</dbReference>
<dbReference type="GO" id="GO:0005739">
    <property type="term" value="C:mitochondrion"/>
    <property type="evidence" value="ECO:0007669"/>
    <property type="project" value="UniProtKB-SubCell"/>
</dbReference>
<dbReference type="EC" id="1.16.3.1" evidence="3"/>
<dbReference type="InterPro" id="IPR020895">
    <property type="entry name" value="Frataxin_CS"/>
</dbReference>
<accession>A0A0M9VWZ4</accession>
<dbReference type="InterPro" id="IPR017789">
    <property type="entry name" value="Frataxin"/>
</dbReference>
<evidence type="ECO:0000256" key="11">
    <source>
        <dbReference type="ARBA" id="ARBA00023128"/>
    </source>
</evidence>
<dbReference type="Pfam" id="PF01491">
    <property type="entry name" value="Frataxin_Cyay"/>
    <property type="match status" value="1"/>
</dbReference>
<evidence type="ECO:0000256" key="9">
    <source>
        <dbReference type="ARBA" id="ARBA00023004"/>
    </source>
</evidence>
<keyword evidence="7" id="KW-0809">Transit peptide</keyword>
<evidence type="ECO:0000256" key="10">
    <source>
        <dbReference type="ARBA" id="ARBA00023065"/>
    </source>
</evidence>
<dbReference type="GO" id="GO:0034986">
    <property type="term" value="F:iron chaperone activity"/>
    <property type="evidence" value="ECO:0007669"/>
    <property type="project" value="TreeGrafter"/>
</dbReference>
<evidence type="ECO:0000256" key="4">
    <source>
        <dbReference type="ARBA" id="ARBA00022434"/>
    </source>
</evidence>
<comment type="caution">
    <text evidence="13">The sequence shown here is derived from an EMBL/GenBank/DDBJ whole genome shotgun (WGS) entry which is preliminary data.</text>
</comment>
<evidence type="ECO:0000256" key="3">
    <source>
        <dbReference type="ARBA" id="ARBA00013107"/>
    </source>
</evidence>
<dbReference type="Gene3D" id="3.30.920.10">
    <property type="entry name" value="Frataxin/CyaY"/>
    <property type="match status" value="1"/>
</dbReference>
<dbReference type="EMBL" id="LGSR01000006">
    <property type="protein sequence ID" value="KOS22609.1"/>
    <property type="molecule type" value="Genomic_DNA"/>
</dbReference>
<evidence type="ECO:0000313" key="13">
    <source>
        <dbReference type="EMBL" id="KOS22609.1"/>
    </source>
</evidence>
<gene>
    <name evidence="13" type="ORF">ESCO_002239</name>
</gene>
<dbReference type="GO" id="GO:0006879">
    <property type="term" value="P:intracellular iron ion homeostasis"/>
    <property type="evidence" value="ECO:0007669"/>
    <property type="project" value="UniProtKB-KW"/>
</dbReference>
<keyword evidence="14" id="KW-1185">Reference proteome</keyword>
<keyword evidence="8" id="KW-0560">Oxidoreductase</keyword>